<evidence type="ECO:0000256" key="1">
    <source>
        <dbReference type="SAM" id="Coils"/>
    </source>
</evidence>
<dbReference type="EMBL" id="PFNL01000017">
    <property type="protein sequence ID" value="PIZ48061.1"/>
    <property type="molecule type" value="Genomic_DNA"/>
</dbReference>
<evidence type="ECO:0000313" key="3">
    <source>
        <dbReference type="EMBL" id="PIZ48061.1"/>
    </source>
</evidence>
<sequence>MPQQDPSKFDVLGGLSSSADLMSRGAGIAGDYVATADVLITVPDQVRGIGKAFGVGRRIVVPAEEIHIVTGGGMHSFFGISKETHVYGQAAKKLPLYWLNPLTSVVKLKTVSFIVRVVGDNSQGVNALDMDKVPFLVWAHVVAKLNPDVAMTAAQRIGNDIRGLVTTITEVTQSEIIAAASRMGLETIIADRQQLAKHAENEVNVTLAGLGYDLQLLRITELGGEAYEKLVTQAVAVVTKQTTIATNAELLLTRESVEEKLRREAVIVAETKRKTKSEELAADRDVQTAQLNQDEDLGLRRHTLALKKADRQRTANIAQQAVDLGKVQLDQEVALEQVQRDAEVAIKTQALAKQREQEQVVADAAIELARTQQESLRLAAEQQKKLERDFARTEEEAKRLQAEEEARANRDRDVLLIGAKADAEAIRIGAEAAAEKKRTEAQATAAAADFEATAKERDSAAQIKQATATRAKTAAEGLAQAEVAEAKAAAEIKQAEAAQATGFAQAAIAEKDAAVEAGRIRLVAEAELDAEARRAKLYAESPELLALERLDREHWQAIALAKQELDARVAMMVALAPHIQLDAKVIGNGSQMGQIMGQMMTLASGYNVMVNDPTVSSIVGSGGSAISVGGDILSRVLPAVRSAFAGVNPRVFASLTVADALDRLQGVVSGEQDVVTAIQKLRDDANFRMVGNIPVGQILGVFLGGGGEATQPAGDESLVLQ</sequence>
<dbReference type="SUPFAM" id="SSF117892">
    <property type="entry name" value="Band 7/SPFH domain"/>
    <property type="match status" value="1"/>
</dbReference>
<dbReference type="AlphaFoldDB" id="A0A2M7TLN8"/>
<proteinExistence type="predicted"/>
<gene>
    <name evidence="3" type="ORF">COY32_00715</name>
</gene>
<protein>
    <recommendedName>
        <fullName evidence="2">Band 7 domain-containing protein</fullName>
    </recommendedName>
</protein>
<organism evidence="3 4">
    <name type="scientific">candidate division WWE3 bacterium CG_4_10_14_0_2_um_filter_41_14</name>
    <dbReference type="NCBI Taxonomy" id="1975072"/>
    <lineage>
        <taxon>Bacteria</taxon>
        <taxon>Katanobacteria</taxon>
    </lineage>
</organism>
<name>A0A2M7TLN8_UNCKA</name>
<keyword evidence="1" id="KW-0175">Coiled coil</keyword>
<dbReference type="InterPro" id="IPR036013">
    <property type="entry name" value="Band_7/SPFH_dom_sf"/>
</dbReference>
<reference evidence="4" key="1">
    <citation type="submission" date="2017-09" db="EMBL/GenBank/DDBJ databases">
        <title>Depth-based differentiation of microbial function through sediment-hosted aquifers and enrichment of novel symbionts in the deep terrestrial subsurface.</title>
        <authorList>
            <person name="Probst A.J."/>
            <person name="Ladd B."/>
            <person name="Jarett J.K."/>
            <person name="Geller-Mcgrath D.E."/>
            <person name="Sieber C.M.K."/>
            <person name="Emerson J.B."/>
            <person name="Anantharaman K."/>
            <person name="Thomas B.C."/>
            <person name="Malmstrom R."/>
            <person name="Stieglmeier M."/>
            <person name="Klingl A."/>
            <person name="Woyke T."/>
            <person name="Ryan C.M."/>
            <person name="Banfield J.F."/>
        </authorList>
    </citation>
    <scope>NUCLEOTIDE SEQUENCE [LARGE SCALE GENOMIC DNA]</scope>
</reference>
<dbReference type="Pfam" id="PF01145">
    <property type="entry name" value="Band_7"/>
    <property type="match status" value="1"/>
</dbReference>
<feature type="domain" description="Band 7" evidence="2">
    <location>
        <begin position="64"/>
        <end position="233"/>
    </location>
</feature>
<evidence type="ECO:0000313" key="4">
    <source>
        <dbReference type="Proteomes" id="UP000228920"/>
    </source>
</evidence>
<comment type="caution">
    <text evidence="3">The sequence shown here is derived from an EMBL/GenBank/DDBJ whole genome shotgun (WGS) entry which is preliminary data.</text>
</comment>
<dbReference type="InterPro" id="IPR001107">
    <property type="entry name" value="Band_7"/>
</dbReference>
<evidence type="ECO:0000259" key="2">
    <source>
        <dbReference type="Pfam" id="PF01145"/>
    </source>
</evidence>
<dbReference type="Proteomes" id="UP000228920">
    <property type="component" value="Unassembled WGS sequence"/>
</dbReference>
<feature type="coiled-coil region" evidence="1">
    <location>
        <begin position="354"/>
        <end position="403"/>
    </location>
</feature>
<accession>A0A2M7TLN8</accession>